<protein>
    <submittedName>
        <fullName evidence="1">Uncharacterized protein</fullName>
    </submittedName>
</protein>
<keyword evidence="2" id="KW-1185">Reference proteome</keyword>
<reference evidence="1 2" key="1">
    <citation type="submission" date="2019-02" db="EMBL/GenBank/DDBJ databases">
        <title>Genomic Encyclopedia of Type Strains, Phase IV (KMG-IV): sequencing the most valuable type-strain genomes for metagenomic binning, comparative biology and taxonomic classification.</title>
        <authorList>
            <person name="Goeker M."/>
        </authorList>
    </citation>
    <scope>NUCLEOTIDE SEQUENCE [LARGE SCALE GENOMIC DNA]</scope>
    <source>
        <strain evidence="1 2">DSM 10617</strain>
    </source>
</reference>
<accession>A0A4Q7LRA1</accession>
<dbReference type="Proteomes" id="UP000293433">
    <property type="component" value="Unassembled WGS sequence"/>
</dbReference>
<name>A0A4Q7LRA1_9BURK</name>
<gene>
    <name evidence="1" type="ORF">EV685_1266</name>
</gene>
<dbReference type="RefSeq" id="WP_130481151.1">
    <property type="nucleotide sequence ID" value="NZ_SGWV01000008.1"/>
</dbReference>
<dbReference type="AlphaFoldDB" id="A0A4Q7LRA1"/>
<comment type="caution">
    <text evidence="1">The sequence shown here is derived from an EMBL/GenBank/DDBJ whole genome shotgun (WGS) entry which is preliminary data.</text>
</comment>
<evidence type="ECO:0000313" key="2">
    <source>
        <dbReference type="Proteomes" id="UP000293433"/>
    </source>
</evidence>
<organism evidence="1 2">
    <name type="scientific">Sphaerotilus mobilis</name>
    <dbReference type="NCBI Taxonomy" id="47994"/>
    <lineage>
        <taxon>Bacteria</taxon>
        <taxon>Pseudomonadati</taxon>
        <taxon>Pseudomonadota</taxon>
        <taxon>Betaproteobacteria</taxon>
        <taxon>Burkholderiales</taxon>
        <taxon>Sphaerotilaceae</taxon>
        <taxon>Sphaerotilus</taxon>
    </lineage>
</organism>
<dbReference type="EMBL" id="SGWV01000008">
    <property type="protein sequence ID" value="RZS56712.1"/>
    <property type="molecule type" value="Genomic_DNA"/>
</dbReference>
<evidence type="ECO:0000313" key="1">
    <source>
        <dbReference type="EMBL" id="RZS56712.1"/>
    </source>
</evidence>
<sequence length="74" mass="8074">MKTIDHATRMQELSAVLTLTGRVLPYGLRHDWPDCPFMAMNRSIDARELVPAGGCGENSDDFPGFPGVVLRGVS</sequence>
<proteinExistence type="predicted"/>